<reference evidence="10" key="2">
    <citation type="journal article" date="2022" name="Hortic Res">
        <title>The genome of Dioscorea zingiberensis sheds light on the biosynthesis, origin and evolution of the medicinally important diosgenin saponins.</title>
        <authorList>
            <person name="Li Y."/>
            <person name="Tan C."/>
            <person name="Li Z."/>
            <person name="Guo J."/>
            <person name="Li S."/>
            <person name="Chen X."/>
            <person name="Wang C."/>
            <person name="Dai X."/>
            <person name="Yang H."/>
            <person name="Song W."/>
            <person name="Hou L."/>
            <person name="Xu J."/>
            <person name="Tong Z."/>
            <person name="Xu A."/>
            <person name="Yuan X."/>
            <person name="Wang W."/>
            <person name="Yang Q."/>
            <person name="Chen L."/>
            <person name="Sun Z."/>
            <person name="Wang K."/>
            <person name="Pan B."/>
            <person name="Chen J."/>
            <person name="Bao Y."/>
            <person name="Liu F."/>
            <person name="Qi X."/>
            <person name="Gang D.R."/>
            <person name="Wen J."/>
            <person name="Li J."/>
        </authorList>
    </citation>
    <scope>NUCLEOTIDE SEQUENCE</scope>
    <source>
        <strain evidence="10">Dzin_1.0</strain>
    </source>
</reference>
<evidence type="ECO:0000256" key="4">
    <source>
        <dbReference type="ARBA" id="ARBA00016175"/>
    </source>
</evidence>
<dbReference type="Pfam" id="PF15491">
    <property type="entry name" value="CTC1_2"/>
    <property type="match status" value="1"/>
</dbReference>
<dbReference type="PANTHER" id="PTHR14865:SF2">
    <property type="entry name" value="CST COMPLEX SUBUNIT CTC1"/>
    <property type="match status" value="1"/>
</dbReference>
<dbReference type="Proteomes" id="UP001085076">
    <property type="component" value="Miscellaneous, Linkage group lg01"/>
</dbReference>
<evidence type="ECO:0000313" key="10">
    <source>
        <dbReference type="EMBL" id="KAJ0986706.1"/>
    </source>
</evidence>
<comment type="caution">
    <text evidence="10">The sequence shown here is derived from an EMBL/GenBank/DDBJ whole genome shotgun (WGS) entry which is preliminary data.</text>
</comment>
<dbReference type="GO" id="GO:0010833">
    <property type="term" value="P:telomere maintenance via telomere lengthening"/>
    <property type="evidence" value="ECO:0007669"/>
    <property type="project" value="TreeGrafter"/>
</dbReference>
<evidence type="ECO:0000256" key="9">
    <source>
        <dbReference type="SAM" id="MobiDB-lite"/>
    </source>
</evidence>
<reference evidence="10" key="1">
    <citation type="submission" date="2021-03" db="EMBL/GenBank/DDBJ databases">
        <authorList>
            <person name="Li Z."/>
            <person name="Yang C."/>
        </authorList>
    </citation>
    <scope>NUCLEOTIDE SEQUENCE</scope>
    <source>
        <strain evidence="10">Dzin_1.0</strain>
        <tissue evidence="10">Leaf</tissue>
    </source>
</reference>
<protein>
    <recommendedName>
        <fullName evidence="4">CST complex subunit CTC1</fullName>
    </recommendedName>
</protein>
<evidence type="ECO:0000256" key="6">
    <source>
        <dbReference type="ARBA" id="ARBA00022895"/>
    </source>
</evidence>
<feature type="region of interest" description="Disordered" evidence="9">
    <location>
        <begin position="20"/>
        <end position="53"/>
    </location>
</feature>
<dbReference type="InterPro" id="IPR028262">
    <property type="entry name" value="CTC1_plant"/>
</dbReference>
<evidence type="ECO:0000256" key="2">
    <source>
        <dbReference type="ARBA" id="ARBA00004574"/>
    </source>
</evidence>
<comment type="similarity">
    <text evidence="3">Belongs to the CTC1 family.</text>
</comment>
<accession>A0A9D5D7E0</accession>
<dbReference type="PANTHER" id="PTHR14865">
    <property type="entry name" value="CST COMPLEX SUBUNIT CTC1"/>
    <property type="match status" value="1"/>
</dbReference>
<name>A0A9D5D7E0_9LILI</name>
<evidence type="ECO:0000256" key="8">
    <source>
        <dbReference type="ARBA" id="ARBA00023242"/>
    </source>
</evidence>
<proteinExistence type="inferred from homology"/>
<evidence type="ECO:0000313" key="11">
    <source>
        <dbReference type="Proteomes" id="UP001085076"/>
    </source>
</evidence>
<keyword evidence="8" id="KW-0539">Nucleus</keyword>
<keyword evidence="6" id="KW-0779">Telomere</keyword>
<keyword evidence="11" id="KW-1185">Reference proteome</keyword>
<dbReference type="GO" id="GO:0003697">
    <property type="term" value="F:single-stranded DNA binding"/>
    <property type="evidence" value="ECO:0007669"/>
    <property type="project" value="TreeGrafter"/>
</dbReference>
<dbReference type="GO" id="GO:0042162">
    <property type="term" value="F:telomeric DNA binding"/>
    <property type="evidence" value="ECO:0007669"/>
    <property type="project" value="TreeGrafter"/>
</dbReference>
<sequence>MESPRILSLSDLLDLSLPLTGAASLSPEPPPSLSPPPKKPRPSLPCHTRSSPHAFSPVTHPVLLIGTVRLPLKDHSRCASKNHCLSFSDTSSTVCCSVLDFDLKILGRKIHVLAWNFVPFKDVCGGLLESDQVASFSVGSRCIGSSEKMSIYFKSLHLCKVPPEGRASFEIYARSYLPEHSFQPKFLEVSDISSSCNTYAEAIVLPYYLILPDVYVDNQQSVDLPKRIKSESRCLQCCKTLEKIPCSFTFTSANYQVSVVSGYICNYEGNTWGHMTDAQGFPRILLEFKSDCYHKYQFLRIGGFYIIKCSEEHLGCGLQGCHDFKSGKVLVTSYSTLWSLSFSLDDTPNLGEPPLDCSPGFSSVGVDKTFQEIQHPNEISFQQSGSLMLENSDVLLSFTSEETRPVNKGRSKVQDGFIRLIRSLPTCGNVLSVSACTKIMMDTSISHSVAVDPESVKVPLGNLISVSGNIENIHAYCSKSTSHMGLVNVVNTFGLNACSICIHLFEDHHMVRIHGTLSKFAYPVGMAPGVKATFHRVLMTWCLELVLTPVSFVEINSIWEVDCEEIRGRLISQSSLEVQEKESLNIASFGLTLDMVQCQESKSIRFNSRVVGIHILVLEESIPCSVKSQSMSALKLPTVNIPLAGVVVEYCGQCHGFNWSSAVEVSPSGTAVTIAADGKYMD</sequence>
<dbReference type="OrthoDB" id="2314520at2759"/>
<keyword evidence="7" id="KW-0238">DNA-binding</keyword>
<organism evidence="10 11">
    <name type="scientific">Dioscorea zingiberensis</name>
    <dbReference type="NCBI Taxonomy" id="325984"/>
    <lineage>
        <taxon>Eukaryota</taxon>
        <taxon>Viridiplantae</taxon>
        <taxon>Streptophyta</taxon>
        <taxon>Embryophyta</taxon>
        <taxon>Tracheophyta</taxon>
        <taxon>Spermatophyta</taxon>
        <taxon>Magnoliopsida</taxon>
        <taxon>Liliopsida</taxon>
        <taxon>Dioscoreales</taxon>
        <taxon>Dioscoreaceae</taxon>
        <taxon>Dioscorea</taxon>
    </lineage>
</organism>
<evidence type="ECO:0000256" key="5">
    <source>
        <dbReference type="ARBA" id="ARBA00022454"/>
    </source>
</evidence>
<gene>
    <name evidence="10" type="ORF">J5N97_005062</name>
</gene>
<keyword evidence="5" id="KW-0158">Chromosome</keyword>
<dbReference type="GO" id="GO:0045740">
    <property type="term" value="P:positive regulation of DNA replication"/>
    <property type="evidence" value="ECO:0007669"/>
    <property type="project" value="TreeGrafter"/>
</dbReference>
<comment type="subcellular location">
    <subcellularLocation>
        <location evidence="2">Chromosome</location>
        <location evidence="2">Telomere</location>
    </subcellularLocation>
    <subcellularLocation>
        <location evidence="1">Nucleus</location>
    </subcellularLocation>
</comment>
<dbReference type="EMBL" id="JAGGNH010000001">
    <property type="protein sequence ID" value="KAJ0986706.1"/>
    <property type="molecule type" value="Genomic_DNA"/>
</dbReference>
<evidence type="ECO:0000256" key="7">
    <source>
        <dbReference type="ARBA" id="ARBA00023125"/>
    </source>
</evidence>
<evidence type="ECO:0000256" key="1">
    <source>
        <dbReference type="ARBA" id="ARBA00004123"/>
    </source>
</evidence>
<evidence type="ECO:0000256" key="3">
    <source>
        <dbReference type="ARBA" id="ARBA00006332"/>
    </source>
</evidence>
<dbReference type="InterPro" id="IPR042617">
    <property type="entry name" value="CTC1-like"/>
</dbReference>
<dbReference type="AlphaFoldDB" id="A0A9D5D7E0"/>
<dbReference type="GO" id="GO:1990879">
    <property type="term" value="C:CST complex"/>
    <property type="evidence" value="ECO:0007669"/>
    <property type="project" value="TreeGrafter"/>
</dbReference>
<feature type="compositionally biased region" description="Pro residues" evidence="9">
    <location>
        <begin position="27"/>
        <end position="37"/>
    </location>
</feature>